<keyword evidence="2" id="KW-0675">Receptor</keyword>
<gene>
    <name evidence="2" type="ORF">FCM35_KLT01041</name>
</gene>
<dbReference type="Proteomes" id="UP000623129">
    <property type="component" value="Unassembled WGS sequence"/>
</dbReference>
<feature type="domain" description="Protein kinase" evidence="1">
    <location>
        <begin position="1"/>
        <end position="136"/>
    </location>
</feature>
<name>A0A833QTA0_9POAL</name>
<dbReference type="InterPro" id="IPR051564">
    <property type="entry name" value="LRR_receptor-like_kinase"/>
</dbReference>
<dbReference type="OrthoDB" id="692567at2759"/>
<dbReference type="Pfam" id="PF07714">
    <property type="entry name" value="PK_Tyr_Ser-Thr"/>
    <property type="match status" value="1"/>
</dbReference>
<dbReference type="EMBL" id="SWLB01000010">
    <property type="protein sequence ID" value="KAF3333350.1"/>
    <property type="molecule type" value="Genomic_DNA"/>
</dbReference>
<dbReference type="AlphaFoldDB" id="A0A833QTA0"/>
<dbReference type="GO" id="GO:0004672">
    <property type="term" value="F:protein kinase activity"/>
    <property type="evidence" value="ECO:0007669"/>
    <property type="project" value="InterPro"/>
</dbReference>
<keyword evidence="2" id="KW-0808">Transferase</keyword>
<dbReference type="SUPFAM" id="SSF56112">
    <property type="entry name" value="Protein kinase-like (PK-like)"/>
    <property type="match status" value="1"/>
</dbReference>
<dbReference type="GO" id="GO:0016020">
    <property type="term" value="C:membrane"/>
    <property type="evidence" value="ECO:0007669"/>
    <property type="project" value="TreeGrafter"/>
</dbReference>
<organism evidence="2 3">
    <name type="scientific">Carex littledalei</name>
    <dbReference type="NCBI Taxonomy" id="544730"/>
    <lineage>
        <taxon>Eukaryota</taxon>
        <taxon>Viridiplantae</taxon>
        <taxon>Streptophyta</taxon>
        <taxon>Embryophyta</taxon>
        <taxon>Tracheophyta</taxon>
        <taxon>Spermatophyta</taxon>
        <taxon>Magnoliopsida</taxon>
        <taxon>Liliopsida</taxon>
        <taxon>Poales</taxon>
        <taxon>Cyperaceae</taxon>
        <taxon>Cyperoideae</taxon>
        <taxon>Cariceae</taxon>
        <taxon>Carex</taxon>
        <taxon>Carex subgen. Euthyceras</taxon>
    </lineage>
</organism>
<evidence type="ECO:0000313" key="3">
    <source>
        <dbReference type="Proteomes" id="UP000623129"/>
    </source>
</evidence>
<sequence>MAKTKNSSSLSELRGSIGYIAPEYGMGGKASTAGDVYSFGVLLLEMLTGKRPTDETFKEGLSLPSFVNAAFPERIVEIVDSAILEQKSDVQSELPDQRTIRCVIQLIKVALLCTAQLPKHRIKMQQVAAEVASIWQLFSN</sequence>
<comment type="caution">
    <text evidence="2">The sequence shown here is derived from an EMBL/GenBank/DDBJ whole genome shotgun (WGS) entry which is preliminary data.</text>
</comment>
<dbReference type="GO" id="GO:0005524">
    <property type="term" value="F:ATP binding"/>
    <property type="evidence" value="ECO:0007669"/>
    <property type="project" value="InterPro"/>
</dbReference>
<evidence type="ECO:0000259" key="1">
    <source>
        <dbReference type="PROSITE" id="PS50011"/>
    </source>
</evidence>
<dbReference type="InterPro" id="IPR011009">
    <property type="entry name" value="Kinase-like_dom_sf"/>
</dbReference>
<accession>A0A833QTA0</accession>
<keyword evidence="3" id="KW-1185">Reference proteome</keyword>
<dbReference type="PANTHER" id="PTHR48055:SF55">
    <property type="entry name" value="PROTEIN KINASE DOMAIN-CONTAINING PROTEIN"/>
    <property type="match status" value="1"/>
</dbReference>
<dbReference type="PANTHER" id="PTHR48055">
    <property type="entry name" value="LEUCINE-RICH REPEAT RECEPTOR PROTEIN KINASE EMS1"/>
    <property type="match status" value="1"/>
</dbReference>
<evidence type="ECO:0000313" key="2">
    <source>
        <dbReference type="EMBL" id="KAF3333350.1"/>
    </source>
</evidence>
<reference evidence="2" key="1">
    <citation type="submission" date="2020-01" db="EMBL/GenBank/DDBJ databases">
        <title>Genome sequence of Kobresia littledalei, the first chromosome-level genome in the family Cyperaceae.</title>
        <authorList>
            <person name="Qu G."/>
        </authorList>
    </citation>
    <scope>NUCLEOTIDE SEQUENCE</scope>
    <source>
        <strain evidence="2">C.B.Clarke</strain>
        <tissue evidence="2">Leaf</tissue>
    </source>
</reference>
<keyword evidence="2" id="KW-0418">Kinase</keyword>
<protein>
    <submittedName>
        <fullName evidence="2">LRR receptor-like serine/threonine-protein kinase</fullName>
    </submittedName>
</protein>
<dbReference type="PROSITE" id="PS50011">
    <property type="entry name" value="PROTEIN_KINASE_DOM"/>
    <property type="match status" value="1"/>
</dbReference>
<dbReference type="InterPro" id="IPR000719">
    <property type="entry name" value="Prot_kinase_dom"/>
</dbReference>
<dbReference type="Gene3D" id="1.10.510.10">
    <property type="entry name" value="Transferase(Phosphotransferase) domain 1"/>
    <property type="match status" value="1"/>
</dbReference>
<proteinExistence type="predicted"/>
<dbReference type="InterPro" id="IPR001245">
    <property type="entry name" value="Ser-Thr/Tyr_kinase_cat_dom"/>
</dbReference>